<dbReference type="EMBL" id="SMCN01000021">
    <property type="protein sequence ID" value="TCV79135.1"/>
    <property type="molecule type" value="Genomic_DNA"/>
</dbReference>
<accession>A0ABY2CI57</accession>
<dbReference type="Proteomes" id="UP000295649">
    <property type="component" value="Unassembled WGS sequence"/>
</dbReference>
<gene>
    <name evidence="2" type="ORF">EDE11_1218</name>
</gene>
<reference evidence="2 3" key="1">
    <citation type="submission" date="2019-03" db="EMBL/GenBank/DDBJ databases">
        <title>Systems level insights into methane cycling in arid and semi-arid ecosystems.</title>
        <authorList>
            <person name="Kalyuzhnaya M."/>
        </authorList>
    </citation>
    <scope>NUCLEOTIDE SEQUENCE [LARGE SCALE GENOMIC DNA]</scope>
    <source>
        <strain evidence="2 3">S-1</strain>
    </source>
</reference>
<feature type="region of interest" description="Disordered" evidence="1">
    <location>
        <begin position="78"/>
        <end position="98"/>
    </location>
</feature>
<evidence type="ECO:0000313" key="3">
    <source>
        <dbReference type="Proteomes" id="UP000295649"/>
    </source>
</evidence>
<keyword evidence="3" id="KW-1185">Reference proteome</keyword>
<sequence length="98" mass="10608">MKIAASNQFAAIVSNDYFAPQVPCGTQLIFQRGELAKIGDIVAVPYSDNDPDFCKEPFREGVGYVTVAIQASFSVRKSGEIQNETPESPPKNPSLKTA</sequence>
<name>A0ABY2CI57_METMH</name>
<evidence type="ECO:0000256" key="1">
    <source>
        <dbReference type="SAM" id="MobiDB-lite"/>
    </source>
</evidence>
<organism evidence="2 3">
    <name type="scientific">Methylomonas methanica</name>
    <dbReference type="NCBI Taxonomy" id="421"/>
    <lineage>
        <taxon>Bacteria</taxon>
        <taxon>Pseudomonadati</taxon>
        <taxon>Pseudomonadota</taxon>
        <taxon>Gammaproteobacteria</taxon>
        <taxon>Methylococcales</taxon>
        <taxon>Methylococcaceae</taxon>
        <taxon>Methylomonas</taxon>
    </lineage>
</organism>
<comment type="caution">
    <text evidence="2">The sequence shown here is derived from an EMBL/GenBank/DDBJ whole genome shotgun (WGS) entry which is preliminary data.</text>
</comment>
<proteinExistence type="predicted"/>
<protein>
    <submittedName>
        <fullName evidence="2">Uncharacterized protein</fullName>
    </submittedName>
</protein>
<evidence type="ECO:0000313" key="2">
    <source>
        <dbReference type="EMBL" id="TCV79135.1"/>
    </source>
</evidence>
<dbReference type="RefSeq" id="WP_036277737.1">
    <property type="nucleotide sequence ID" value="NZ_LUUF01000001.1"/>
</dbReference>